<dbReference type="AlphaFoldDB" id="A0A9P6B235"/>
<evidence type="ECO:0000256" key="1">
    <source>
        <dbReference type="SAM" id="MobiDB-lite"/>
    </source>
</evidence>
<feature type="compositionally biased region" description="Basic and acidic residues" evidence="1">
    <location>
        <begin position="384"/>
        <end position="395"/>
    </location>
</feature>
<organism evidence="3 4">
    <name type="scientific">Hydnum rufescens UP504</name>
    <dbReference type="NCBI Taxonomy" id="1448309"/>
    <lineage>
        <taxon>Eukaryota</taxon>
        <taxon>Fungi</taxon>
        <taxon>Dikarya</taxon>
        <taxon>Basidiomycota</taxon>
        <taxon>Agaricomycotina</taxon>
        <taxon>Agaricomycetes</taxon>
        <taxon>Cantharellales</taxon>
        <taxon>Hydnaceae</taxon>
        <taxon>Hydnum</taxon>
    </lineage>
</organism>
<sequence length="500" mass="54487">MSAPFVERTPLADVPPLSQVSTHSPPNSPRFPLSSLNSSLFLSEASSPVLHPSLNEDTSSKTLIIPSLTLPDTRHNNNAGVGEAIGNLRLWVMGRRSLGCKSAAESLVIGTPLVSEVNEWSTSSDGYPVLCASTIPLRDRDPLQSPDRERRRNVEIFVAEYEEHQEPQIILDSILSVIHQPFSAIDQLLNDSEPSTTSFIPLLTSSSTRLYTGFIFLLSPPSSQMDHTLMTELSAHVPLIPMPVPTLAPSHVHSRHAPAINLGPISSTATALSSLRPGSLLQLRDNIFHTPSTLEHLRTEAAERFLRWRDLNAALRHLSSSPSSSMLVSGTHTLRRRPQSDPSRPVPGGILQVSGIQPTFPSVKSPSDGSEWMWNWETRFSRDVHDSQMRPEGDKSTASYVRGDFSGHQRSPESVGGADSTQSHGDPLHLRSVARLAFSLMPALANKYLFRTDASAPGTRNTSSRPRRWGISWAVFGLGVGVGITVSLCIVGLRFGLGIL</sequence>
<dbReference type="Proteomes" id="UP000886523">
    <property type="component" value="Unassembled WGS sequence"/>
</dbReference>
<keyword evidence="2" id="KW-0812">Transmembrane</keyword>
<name>A0A9P6B235_9AGAM</name>
<reference evidence="3" key="1">
    <citation type="journal article" date="2020" name="Nat. Commun.">
        <title>Large-scale genome sequencing of mycorrhizal fungi provides insights into the early evolution of symbiotic traits.</title>
        <authorList>
            <person name="Miyauchi S."/>
            <person name="Kiss E."/>
            <person name="Kuo A."/>
            <person name="Drula E."/>
            <person name="Kohler A."/>
            <person name="Sanchez-Garcia M."/>
            <person name="Morin E."/>
            <person name="Andreopoulos B."/>
            <person name="Barry K.W."/>
            <person name="Bonito G."/>
            <person name="Buee M."/>
            <person name="Carver A."/>
            <person name="Chen C."/>
            <person name="Cichocki N."/>
            <person name="Clum A."/>
            <person name="Culley D."/>
            <person name="Crous P.W."/>
            <person name="Fauchery L."/>
            <person name="Girlanda M."/>
            <person name="Hayes R.D."/>
            <person name="Keri Z."/>
            <person name="LaButti K."/>
            <person name="Lipzen A."/>
            <person name="Lombard V."/>
            <person name="Magnuson J."/>
            <person name="Maillard F."/>
            <person name="Murat C."/>
            <person name="Nolan M."/>
            <person name="Ohm R.A."/>
            <person name="Pangilinan J."/>
            <person name="Pereira M.F."/>
            <person name="Perotto S."/>
            <person name="Peter M."/>
            <person name="Pfister S."/>
            <person name="Riley R."/>
            <person name="Sitrit Y."/>
            <person name="Stielow J.B."/>
            <person name="Szollosi G."/>
            <person name="Zifcakova L."/>
            <person name="Stursova M."/>
            <person name="Spatafora J.W."/>
            <person name="Tedersoo L."/>
            <person name="Vaario L.M."/>
            <person name="Yamada A."/>
            <person name="Yan M."/>
            <person name="Wang P."/>
            <person name="Xu J."/>
            <person name="Bruns T."/>
            <person name="Baldrian P."/>
            <person name="Vilgalys R."/>
            <person name="Dunand C."/>
            <person name="Henrissat B."/>
            <person name="Grigoriev I.V."/>
            <person name="Hibbett D."/>
            <person name="Nagy L.G."/>
            <person name="Martin F.M."/>
        </authorList>
    </citation>
    <scope>NUCLEOTIDE SEQUENCE</scope>
    <source>
        <strain evidence="3">UP504</strain>
    </source>
</reference>
<protein>
    <submittedName>
        <fullName evidence="3">Uncharacterized protein</fullName>
    </submittedName>
</protein>
<dbReference type="EMBL" id="MU128944">
    <property type="protein sequence ID" value="KAF9515972.1"/>
    <property type="molecule type" value="Genomic_DNA"/>
</dbReference>
<keyword evidence="4" id="KW-1185">Reference proteome</keyword>
<feature type="compositionally biased region" description="Polar residues" evidence="1">
    <location>
        <begin position="354"/>
        <end position="368"/>
    </location>
</feature>
<proteinExistence type="predicted"/>
<evidence type="ECO:0000313" key="4">
    <source>
        <dbReference type="Proteomes" id="UP000886523"/>
    </source>
</evidence>
<feature type="region of interest" description="Disordered" evidence="1">
    <location>
        <begin position="319"/>
        <end position="369"/>
    </location>
</feature>
<keyword evidence="2" id="KW-1133">Transmembrane helix</keyword>
<feature type="region of interest" description="Disordered" evidence="1">
    <location>
        <begin position="384"/>
        <end position="426"/>
    </location>
</feature>
<dbReference type="OrthoDB" id="3350156at2759"/>
<keyword evidence="2" id="KW-0472">Membrane</keyword>
<gene>
    <name evidence="3" type="ORF">BS47DRAFT_1341269</name>
</gene>
<evidence type="ECO:0000313" key="3">
    <source>
        <dbReference type="EMBL" id="KAF9515972.1"/>
    </source>
</evidence>
<feature type="transmembrane region" description="Helical" evidence="2">
    <location>
        <begin position="471"/>
        <end position="497"/>
    </location>
</feature>
<comment type="caution">
    <text evidence="3">The sequence shown here is derived from an EMBL/GenBank/DDBJ whole genome shotgun (WGS) entry which is preliminary data.</text>
</comment>
<accession>A0A9P6B235</accession>
<feature type="region of interest" description="Disordered" evidence="1">
    <location>
        <begin position="1"/>
        <end position="31"/>
    </location>
</feature>
<evidence type="ECO:0000256" key="2">
    <source>
        <dbReference type="SAM" id="Phobius"/>
    </source>
</evidence>